<name>A0A031JE19_9SPHN</name>
<dbReference type="PATRIC" id="fig|158500.4.peg.5276"/>
<dbReference type="InterPro" id="IPR027417">
    <property type="entry name" value="P-loop_NTPase"/>
</dbReference>
<dbReference type="RefSeq" id="WP_081799221.1">
    <property type="nucleotide sequence ID" value="NZ_BSFC01000038.1"/>
</dbReference>
<reference evidence="1 2" key="1">
    <citation type="submission" date="2014-03" db="EMBL/GenBank/DDBJ databases">
        <title>Whole genome sequence of Novosphingobium resinovorum KF1.</title>
        <authorList>
            <person name="Gan H.M."/>
            <person name="Gan H.Y."/>
            <person name="Chew T.H."/>
            <person name="Savka M.A."/>
        </authorList>
    </citation>
    <scope>NUCLEOTIDE SEQUENCE [LARGE SCALE GENOMIC DNA]</scope>
    <source>
        <strain evidence="1 2">KF1</strain>
    </source>
</reference>
<dbReference type="eggNOG" id="COG4544">
    <property type="taxonomic scope" value="Bacteria"/>
</dbReference>
<dbReference type="InterPro" id="IPR017026">
    <property type="entry name" value="ImuA"/>
</dbReference>
<evidence type="ECO:0000313" key="2">
    <source>
        <dbReference type="Proteomes" id="UP000024329"/>
    </source>
</evidence>
<proteinExistence type="predicted"/>
<dbReference type="STRING" id="158500.BES08_06165"/>
<gene>
    <name evidence="1" type="ORF">BV97_05198</name>
</gene>
<evidence type="ECO:0000313" key="1">
    <source>
        <dbReference type="EMBL" id="EZP71497.1"/>
    </source>
</evidence>
<comment type="caution">
    <text evidence="1">The sequence shown here is derived from an EMBL/GenBank/DDBJ whole genome shotgun (WGS) entry which is preliminary data.</text>
</comment>
<dbReference type="SUPFAM" id="SSF52540">
    <property type="entry name" value="P-loop containing nucleoside triphosphate hydrolases"/>
    <property type="match status" value="1"/>
</dbReference>
<dbReference type="Proteomes" id="UP000024329">
    <property type="component" value="Unassembled WGS sequence"/>
</dbReference>
<accession>A0A031JE19</accession>
<dbReference type="Gene3D" id="3.40.50.300">
    <property type="entry name" value="P-loop containing nucleotide triphosphate hydrolases"/>
    <property type="match status" value="1"/>
</dbReference>
<protein>
    <submittedName>
        <fullName evidence="1">Damage-inducible mutagenesis protein</fullName>
    </submittedName>
</protein>
<dbReference type="EMBL" id="JFYZ01000059">
    <property type="protein sequence ID" value="EZP71497.1"/>
    <property type="molecule type" value="Genomic_DNA"/>
</dbReference>
<sequence length="258" mass="26889">MILQTALPSRLPAEHLAALRAQIAQVQAARGPVLPFGLLQIDTRLASGGLDGAALHEIAGASASWSDDAAATLFAAGLAARFAAVQGMTVLWALSRFDLYAPGLEQVGLGPGKVLYAQGRKDSEVLALAEDALRDGSLACVIAEVKAADQTATRRLQLAASDGQTPMLLYRRHRSRERSPLAQPSSAMTRWSIAAAPSTTLPHAGIGRGQWTIELVRQRGGNPFSLLVEACDDQGCLALPAAVADRATAPVGASIRAA</sequence>
<organism evidence="1 2">
    <name type="scientific">Novosphingobium resinovorum</name>
    <dbReference type="NCBI Taxonomy" id="158500"/>
    <lineage>
        <taxon>Bacteria</taxon>
        <taxon>Pseudomonadati</taxon>
        <taxon>Pseudomonadota</taxon>
        <taxon>Alphaproteobacteria</taxon>
        <taxon>Sphingomonadales</taxon>
        <taxon>Sphingomonadaceae</taxon>
        <taxon>Novosphingobium</taxon>
    </lineage>
</organism>
<dbReference type="PIRSF" id="PIRSF034285">
    <property type="entry name" value="UCP034285"/>
    <property type="match status" value="1"/>
</dbReference>
<dbReference type="AlphaFoldDB" id="A0A031JE19"/>